<dbReference type="Pfam" id="PF02234">
    <property type="entry name" value="CDI"/>
    <property type="match status" value="1"/>
</dbReference>
<feature type="compositionally biased region" description="Basic and acidic residues" evidence="3">
    <location>
        <begin position="37"/>
        <end position="48"/>
    </location>
</feature>
<name>A0A6P7GGR9_DIAVI</name>
<comment type="similarity">
    <text evidence="1">Belongs to the CDI family.</text>
</comment>
<dbReference type="GO" id="GO:0005634">
    <property type="term" value="C:nucleus"/>
    <property type="evidence" value="ECO:0007669"/>
    <property type="project" value="InterPro"/>
</dbReference>
<protein>
    <submittedName>
        <fullName evidence="5 6">Uncharacterized protein LOC114342371</fullName>
    </submittedName>
</protein>
<evidence type="ECO:0000256" key="3">
    <source>
        <dbReference type="SAM" id="MobiDB-lite"/>
    </source>
</evidence>
<keyword evidence="2" id="KW-0649">Protein kinase inhibitor</keyword>
<sequence>MADRHPGPNTNDCTTPVKDPNQSQNSQPANTVQNFENHGEQPRSERSQNVRRRLNFDENNQDSDYDSDDAFFRCEQKEMEEKRIKWNFDFKNEIPLNGDWVWERVPVEYPQATDVVSSIRKEDHNRNI</sequence>
<evidence type="ECO:0000313" key="5">
    <source>
        <dbReference type="RefSeq" id="XP_028148972.1"/>
    </source>
</evidence>
<dbReference type="InterPro" id="IPR044898">
    <property type="entry name" value="CDI_dom_sf"/>
</dbReference>
<feature type="domain" description="Cyclin-dependent kinase inhibitor" evidence="4">
    <location>
        <begin position="71"/>
        <end position="105"/>
    </location>
</feature>
<dbReference type="AlphaFoldDB" id="A0A6P7GGR9"/>
<dbReference type="GO" id="GO:0004861">
    <property type="term" value="F:cyclin-dependent protein serine/threonine kinase inhibitor activity"/>
    <property type="evidence" value="ECO:0007669"/>
    <property type="project" value="InterPro"/>
</dbReference>
<accession>A0A6P7GGR9</accession>
<feature type="compositionally biased region" description="Acidic residues" evidence="3">
    <location>
        <begin position="59"/>
        <end position="68"/>
    </location>
</feature>
<evidence type="ECO:0000313" key="6">
    <source>
        <dbReference type="RefSeq" id="XP_028148979.1"/>
    </source>
</evidence>
<dbReference type="GO" id="GO:0051726">
    <property type="term" value="P:regulation of cell cycle"/>
    <property type="evidence" value="ECO:0007669"/>
    <property type="project" value="InterPro"/>
</dbReference>
<evidence type="ECO:0000256" key="2">
    <source>
        <dbReference type="ARBA" id="ARBA00023013"/>
    </source>
</evidence>
<dbReference type="RefSeq" id="XP_028148972.1">
    <property type="nucleotide sequence ID" value="XM_028293171.1"/>
</dbReference>
<evidence type="ECO:0000259" key="4">
    <source>
        <dbReference type="Pfam" id="PF02234"/>
    </source>
</evidence>
<evidence type="ECO:0000256" key="1">
    <source>
        <dbReference type="ARBA" id="ARBA00006726"/>
    </source>
</evidence>
<dbReference type="Gene3D" id="4.10.365.10">
    <property type="entry name" value="p27"/>
    <property type="match status" value="1"/>
</dbReference>
<gene>
    <name evidence="5 6" type="primary">LOC114342371</name>
</gene>
<dbReference type="InterPro" id="IPR003175">
    <property type="entry name" value="CDI_dom"/>
</dbReference>
<organism evidence="6">
    <name type="scientific">Diabrotica virgifera virgifera</name>
    <name type="common">western corn rootworm</name>
    <dbReference type="NCBI Taxonomy" id="50390"/>
    <lineage>
        <taxon>Eukaryota</taxon>
        <taxon>Metazoa</taxon>
        <taxon>Ecdysozoa</taxon>
        <taxon>Arthropoda</taxon>
        <taxon>Hexapoda</taxon>
        <taxon>Insecta</taxon>
        <taxon>Pterygota</taxon>
        <taxon>Neoptera</taxon>
        <taxon>Endopterygota</taxon>
        <taxon>Coleoptera</taxon>
        <taxon>Polyphaga</taxon>
        <taxon>Cucujiformia</taxon>
        <taxon>Chrysomeloidea</taxon>
        <taxon>Chrysomelidae</taxon>
        <taxon>Galerucinae</taxon>
        <taxon>Diabroticina</taxon>
        <taxon>Diabroticites</taxon>
        <taxon>Diabrotica</taxon>
    </lineage>
</organism>
<proteinExistence type="inferred from homology"/>
<reference evidence="5 6" key="1">
    <citation type="submission" date="2025-04" db="UniProtKB">
        <authorList>
            <consortium name="RefSeq"/>
        </authorList>
    </citation>
    <scope>IDENTIFICATION</scope>
    <source>
        <tissue evidence="5 6">Whole insect</tissue>
    </source>
</reference>
<feature type="compositionally biased region" description="Polar residues" evidence="3">
    <location>
        <begin position="8"/>
        <end position="36"/>
    </location>
</feature>
<dbReference type="RefSeq" id="XP_028148979.1">
    <property type="nucleotide sequence ID" value="XM_028293178.1"/>
</dbReference>
<feature type="region of interest" description="Disordered" evidence="3">
    <location>
        <begin position="1"/>
        <end position="68"/>
    </location>
</feature>